<name>A0A4P2VMQ9_FLUSA</name>
<dbReference type="InterPro" id="IPR008775">
    <property type="entry name" value="Phytyl_CoA_dOase-like"/>
</dbReference>
<evidence type="ECO:0000256" key="1">
    <source>
        <dbReference type="ARBA" id="ARBA00001954"/>
    </source>
</evidence>
<dbReference type="GO" id="GO:0005506">
    <property type="term" value="F:iron ion binding"/>
    <property type="evidence" value="ECO:0007669"/>
    <property type="project" value="UniProtKB-ARBA"/>
</dbReference>
<evidence type="ECO:0000313" key="3">
    <source>
        <dbReference type="Proteomes" id="UP000291236"/>
    </source>
</evidence>
<comment type="cofactor">
    <cofactor evidence="1">
        <name>Fe(2+)</name>
        <dbReference type="ChEBI" id="CHEBI:29033"/>
    </cofactor>
</comment>
<dbReference type="RefSeq" id="WP_172603932.1">
    <property type="nucleotide sequence ID" value="NZ_AP019368.1"/>
</dbReference>
<dbReference type="SUPFAM" id="SSF51197">
    <property type="entry name" value="Clavaminate synthase-like"/>
    <property type="match status" value="1"/>
</dbReference>
<reference evidence="2 3" key="1">
    <citation type="submission" date="2018-12" db="EMBL/GenBank/DDBJ databases">
        <title>Rubrispira sanarue gen. nov., sp., nov., a member of the order Silvanigrellales, isolated from a brackish lake in Hamamatsu Japan.</title>
        <authorList>
            <person name="Maejima Y."/>
            <person name="Iino T."/>
            <person name="Muraguchi Y."/>
            <person name="Fukuda K."/>
            <person name="Nojiri H."/>
            <person name="Ohkuma M."/>
            <person name="Moriuchi R."/>
            <person name="Dohra H."/>
            <person name="Kimbara K."/>
            <person name="Shintani M."/>
        </authorList>
    </citation>
    <scope>NUCLEOTIDE SEQUENCE [LARGE SCALE GENOMIC DNA]</scope>
    <source>
        <strain evidence="2 3">RF1110005</strain>
    </source>
</reference>
<sequence length="203" mass="22716">MDSKKEIINSVHKLHINPYFNNILVSEKMKNIASFFLEENSVARVSEMFAKPADKGLASPIHQDNFYWCLVLANALTICLAVDPCSRENGVVSYMRGSRKLGLLPHVNSYAPGSSQTVERKSIPTNLEPVSEILNSGDVLIHHSLTIHWSAANTSGKSRLAMTLQYQGESVRIDPEMLKHYESNLLMQVNMREINTASNEKNS</sequence>
<dbReference type="Proteomes" id="UP000291236">
    <property type="component" value="Chromosome"/>
</dbReference>
<proteinExistence type="predicted"/>
<dbReference type="Pfam" id="PF05721">
    <property type="entry name" value="PhyH"/>
    <property type="match status" value="1"/>
</dbReference>
<dbReference type="EMBL" id="AP019368">
    <property type="protein sequence ID" value="BBH54078.1"/>
    <property type="molecule type" value="Genomic_DNA"/>
</dbReference>
<dbReference type="PANTHER" id="PTHR20883">
    <property type="entry name" value="PHYTANOYL-COA DIOXYGENASE DOMAIN CONTAINING 1"/>
    <property type="match status" value="1"/>
</dbReference>
<gene>
    <name evidence="2" type="ORF">JCM31447_25350</name>
</gene>
<accession>A0A4P2VMQ9</accession>
<protein>
    <submittedName>
        <fullName evidence="2">Phytanoyl-CoA dioxygenase family protein</fullName>
    </submittedName>
</protein>
<dbReference type="PANTHER" id="PTHR20883:SF48">
    <property type="entry name" value="ECTOINE DIOXYGENASE"/>
    <property type="match status" value="1"/>
</dbReference>
<dbReference type="AlphaFoldDB" id="A0A4P2VMQ9"/>
<dbReference type="KEGG" id="sbf:JCM31447_25350"/>
<keyword evidence="3" id="KW-1185">Reference proteome</keyword>
<dbReference type="Gene3D" id="2.60.120.620">
    <property type="entry name" value="q2cbj1_9rhob like domain"/>
    <property type="match status" value="1"/>
</dbReference>
<evidence type="ECO:0000313" key="2">
    <source>
        <dbReference type="EMBL" id="BBH54078.1"/>
    </source>
</evidence>
<keyword evidence="2" id="KW-0223">Dioxygenase</keyword>
<organism evidence="2 3">
    <name type="scientific">Fluviispira sanaruensis</name>
    <dbReference type="NCBI Taxonomy" id="2493639"/>
    <lineage>
        <taxon>Bacteria</taxon>
        <taxon>Pseudomonadati</taxon>
        <taxon>Bdellovibrionota</taxon>
        <taxon>Oligoflexia</taxon>
        <taxon>Silvanigrellales</taxon>
        <taxon>Silvanigrellaceae</taxon>
        <taxon>Fluviispira</taxon>
    </lineage>
</organism>
<keyword evidence="2" id="KW-0560">Oxidoreductase</keyword>
<dbReference type="GO" id="GO:0016706">
    <property type="term" value="F:2-oxoglutarate-dependent dioxygenase activity"/>
    <property type="evidence" value="ECO:0007669"/>
    <property type="project" value="UniProtKB-ARBA"/>
</dbReference>